<feature type="transmembrane region" description="Helical" evidence="1">
    <location>
        <begin position="6"/>
        <end position="28"/>
    </location>
</feature>
<organism evidence="2 3">
    <name type="scientific">Sinanodonta woodiana</name>
    <name type="common">Chinese pond mussel</name>
    <name type="synonym">Anodonta woodiana</name>
    <dbReference type="NCBI Taxonomy" id="1069815"/>
    <lineage>
        <taxon>Eukaryota</taxon>
        <taxon>Metazoa</taxon>
        <taxon>Spiralia</taxon>
        <taxon>Lophotrochozoa</taxon>
        <taxon>Mollusca</taxon>
        <taxon>Bivalvia</taxon>
        <taxon>Autobranchia</taxon>
        <taxon>Heteroconchia</taxon>
        <taxon>Palaeoheterodonta</taxon>
        <taxon>Unionida</taxon>
        <taxon>Unionoidea</taxon>
        <taxon>Unionidae</taxon>
        <taxon>Unioninae</taxon>
        <taxon>Sinanodonta</taxon>
    </lineage>
</organism>
<reference evidence="2 3" key="1">
    <citation type="submission" date="2024-11" db="EMBL/GenBank/DDBJ databases">
        <title>Chromosome-level genome assembly of the freshwater bivalve Anodonta woodiana.</title>
        <authorList>
            <person name="Chen X."/>
        </authorList>
    </citation>
    <scope>NUCLEOTIDE SEQUENCE [LARGE SCALE GENOMIC DNA]</scope>
    <source>
        <strain evidence="2">MN2024</strain>
        <tissue evidence="2">Gills</tissue>
    </source>
</reference>
<keyword evidence="1" id="KW-0812">Transmembrane</keyword>
<comment type="caution">
    <text evidence="2">The sequence shown here is derived from an EMBL/GenBank/DDBJ whole genome shotgun (WGS) entry which is preliminary data.</text>
</comment>
<keyword evidence="3" id="KW-1185">Reference proteome</keyword>
<accession>A0ABD3W3Q4</accession>
<evidence type="ECO:0000256" key="1">
    <source>
        <dbReference type="SAM" id="Phobius"/>
    </source>
</evidence>
<gene>
    <name evidence="2" type="ORF">ACJMK2_041310</name>
</gene>
<sequence length="161" mass="17923">MEMLIGIVVFAVIVHLAVFFTYLGYFCIKNCSTQRRTNPDTVNSNQVSLSSANNNTVQGSQNIAGRVSTTETGNEELSTRTLEPQRRFLAFLTNRILSRHENGAQVGRRAGTAQSPVDELLPTYEDVVEYQNRSYGAVNRYTVYSRDMPPSYEEATAGKTA</sequence>
<name>A0ABD3W3Q4_SINWO</name>
<keyword evidence="1" id="KW-0472">Membrane</keyword>
<evidence type="ECO:0000313" key="3">
    <source>
        <dbReference type="Proteomes" id="UP001634394"/>
    </source>
</evidence>
<proteinExistence type="predicted"/>
<evidence type="ECO:0000313" key="2">
    <source>
        <dbReference type="EMBL" id="KAL3868509.1"/>
    </source>
</evidence>
<keyword evidence="1" id="KW-1133">Transmembrane helix</keyword>
<dbReference type="EMBL" id="JBJQND010000008">
    <property type="protein sequence ID" value="KAL3868509.1"/>
    <property type="molecule type" value="Genomic_DNA"/>
</dbReference>
<dbReference type="AlphaFoldDB" id="A0ABD3W3Q4"/>
<dbReference type="Proteomes" id="UP001634394">
    <property type="component" value="Unassembled WGS sequence"/>
</dbReference>
<protein>
    <submittedName>
        <fullName evidence="2">Uncharacterized protein</fullName>
    </submittedName>
</protein>